<sequence length="69" mass="7761">METKDSNGNILEDGDNVHVTKDLKVKGMSKTLKRGILIKNIRLTNSPQEVECRIGKSHIVLKTQFIKKA</sequence>
<dbReference type="EMBL" id="VCNI01000002">
    <property type="protein sequence ID" value="TMU55464.1"/>
    <property type="molecule type" value="Genomic_DNA"/>
</dbReference>
<gene>
    <name evidence="2" type="ORF">FGG15_14935</name>
</gene>
<feature type="domain" description="Protein YjdM C-terminal" evidence="1">
    <location>
        <begin position="4"/>
        <end position="69"/>
    </location>
</feature>
<proteinExistence type="predicted"/>
<evidence type="ECO:0000259" key="1">
    <source>
        <dbReference type="Pfam" id="PF03831"/>
    </source>
</evidence>
<dbReference type="RefSeq" id="WP_138837635.1">
    <property type="nucleotide sequence ID" value="NZ_VCNI01000002.1"/>
</dbReference>
<reference evidence="2 3" key="1">
    <citation type="submission" date="2019-05" db="EMBL/GenBank/DDBJ databases">
        <title>Flagellimonas sp. AsT0115, sp. nov., isolated from a marine red algae, Asparagopsis taxiformis.</title>
        <authorList>
            <person name="Kim J."/>
            <person name="Jeong S.E."/>
            <person name="Jeon C.O."/>
        </authorList>
    </citation>
    <scope>NUCLEOTIDE SEQUENCE [LARGE SCALE GENOMIC DNA]</scope>
    <source>
        <strain evidence="2 3">AsT0115</strain>
    </source>
</reference>
<keyword evidence="3" id="KW-1185">Reference proteome</keyword>
<evidence type="ECO:0000313" key="3">
    <source>
        <dbReference type="Proteomes" id="UP000751614"/>
    </source>
</evidence>
<accession>A0ABY2WKV0</accession>
<organism evidence="2 3">
    <name type="scientific">Flagellimonas algicola</name>
    <dbReference type="NCBI Taxonomy" id="2583815"/>
    <lineage>
        <taxon>Bacteria</taxon>
        <taxon>Pseudomonadati</taxon>
        <taxon>Bacteroidota</taxon>
        <taxon>Flavobacteriia</taxon>
        <taxon>Flavobacteriales</taxon>
        <taxon>Flavobacteriaceae</taxon>
        <taxon>Flagellimonas</taxon>
    </lineage>
</organism>
<protein>
    <submittedName>
        <fullName evidence="2">Alkylphosphonate utilization protein</fullName>
    </submittedName>
</protein>
<dbReference type="Proteomes" id="UP000751614">
    <property type="component" value="Unassembled WGS sequence"/>
</dbReference>
<evidence type="ECO:0000313" key="2">
    <source>
        <dbReference type="EMBL" id="TMU55464.1"/>
    </source>
</evidence>
<dbReference type="SUPFAM" id="SSF82057">
    <property type="entry name" value="Prokaryotic SH3-related domain"/>
    <property type="match status" value="1"/>
</dbReference>
<dbReference type="Pfam" id="PF03831">
    <property type="entry name" value="YjdM"/>
    <property type="match status" value="1"/>
</dbReference>
<dbReference type="Gene3D" id="2.30.30.40">
    <property type="entry name" value="SH3 Domains"/>
    <property type="match status" value="1"/>
</dbReference>
<dbReference type="InterPro" id="IPR013988">
    <property type="entry name" value="YjdM_C"/>
</dbReference>
<comment type="caution">
    <text evidence="2">The sequence shown here is derived from an EMBL/GenBank/DDBJ whole genome shotgun (WGS) entry which is preliminary data.</text>
</comment>
<name>A0ABY2WKV0_9FLAO</name>